<keyword evidence="2 14" id="KW-0547">Nucleotide-binding</keyword>
<dbReference type="InterPro" id="IPR027417">
    <property type="entry name" value="P-loop_NTPase"/>
</dbReference>
<dbReference type="Pfam" id="PF13361">
    <property type="entry name" value="UvrD_C"/>
    <property type="match status" value="1"/>
</dbReference>
<dbReference type="EC" id="5.6.2.4" evidence="11"/>
<protein>
    <recommendedName>
        <fullName evidence="11">DNA 3'-5' helicase</fullName>
        <ecNumber evidence="11">5.6.2.4</ecNumber>
    </recommendedName>
    <alternativeName>
        <fullName evidence="12">DNA 3'-5' helicase II</fullName>
    </alternativeName>
</protein>
<dbReference type="GO" id="GO:0003677">
    <property type="term" value="F:DNA binding"/>
    <property type="evidence" value="ECO:0007669"/>
    <property type="project" value="UniProtKB-KW"/>
</dbReference>
<dbReference type="GO" id="GO:0005524">
    <property type="term" value="F:ATP binding"/>
    <property type="evidence" value="ECO:0007669"/>
    <property type="project" value="UniProtKB-UniRule"/>
</dbReference>
<keyword evidence="5 14" id="KW-0347">Helicase</keyword>
<keyword evidence="4 14" id="KW-0378">Hydrolase</keyword>
<dbReference type="FunFam" id="3.40.50.300:FF:001201">
    <property type="entry name" value="ATP-dependent DNA helicase UvrD2"/>
    <property type="match status" value="1"/>
</dbReference>
<evidence type="ECO:0000256" key="14">
    <source>
        <dbReference type="PROSITE-ProRule" id="PRU00560"/>
    </source>
</evidence>
<dbReference type="PANTHER" id="PTHR11070:SF2">
    <property type="entry name" value="ATP-DEPENDENT DNA HELICASE SRS2"/>
    <property type="match status" value="1"/>
</dbReference>
<comment type="similarity">
    <text evidence="1">Belongs to the helicase family. UvrD subfamily.</text>
</comment>
<dbReference type="Gene3D" id="1.10.486.10">
    <property type="entry name" value="PCRA, domain 4"/>
    <property type="match status" value="1"/>
</dbReference>
<comment type="catalytic activity">
    <reaction evidence="10">
        <text>Couples ATP hydrolysis with the unwinding of duplex DNA by translocating in the 3'-5' direction.</text>
        <dbReference type="EC" id="5.6.2.4"/>
    </reaction>
</comment>
<evidence type="ECO:0000259" key="15">
    <source>
        <dbReference type="PROSITE" id="PS51198"/>
    </source>
</evidence>
<evidence type="ECO:0000256" key="1">
    <source>
        <dbReference type="ARBA" id="ARBA00009922"/>
    </source>
</evidence>
<evidence type="ECO:0000256" key="12">
    <source>
        <dbReference type="ARBA" id="ARBA00034923"/>
    </source>
</evidence>
<comment type="catalytic activity">
    <reaction evidence="13">
        <text>ATP + H2O = ADP + phosphate + H(+)</text>
        <dbReference type="Rhea" id="RHEA:13065"/>
        <dbReference type="ChEBI" id="CHEBI:15377"/>
        <dbReference type="ChEBI" id="CHEBI:15378"/>
        <dbReference type="ChEBI" id="CHEBI:30616"/>
        <dbReference type="ChEBI" id="CHEBI:43474"/>
        <dbReference type="ChEBI" id="CHEBI:456216"/>
        <dbReference type="EC" id="5.6.2.4"/>
    </reaction>
</comment>
<dbReference type="InterPro" id="IPR014016">
    <property type="entry name" value="UvrD-like_ATP-bd"/>
</dbReference>
<feature type="binding site" evidence="14">
    <location>
        <begin position="29"/>
        <end position="36"/>
    </location>
    <ligand>
        <name>ATP</name>
        <dbReference type="ChEBI" id="CHEBI:30616"/>
    </ligand>
</feature>
<dbReference type="OrthoDB" id="9806690at2"/>
<dbReference type="NCBIfam" id="NF008743">
    <property type="entry name" value="PRK11773.1"/>
    <property type="match status" value="1"/>
</dbReference>
<keyword evidence="8" id="KW-0234">DNA repair</keyword>
<proteinExistence type="inferred from homology"/>
<dbReference type="Proteomes" id="UP000186904">
    <property type="component" value="Unassembled WGS sequence"/>
</dbReference>
<evidence type="ECO:0000256" key="13">
    <source>
        <dbReference type="ARBA" id="ARBA00048988"/>
    </source>
</evidence>
<name>A0A1I4LVG9_9GAMM</name>
<sequence>MDISHLLSSLNDAQRQAVTAATGQQLVLAGAGSGKTRVLVHRIAWLVEVEKASPWSILSVTFTNKAAAEMRQRIEQLLGISPQGMWVGTFHGLAHRLLRAHWREAGLAEQFQILDSDDQLRVVKRVVRELGLDENQWAPRQAQWWINGQKDEGLRPQHIQAAGDLFLTTMLRIYTAYEQACARAGVVDFAELLLRSLELWRDNQALREQYQARFRHMLVDEFQDTNAVQYAWLRLIAGNNPSLMVVGDDDQSIYGWRGARIENIQQFQQDYPTAELIRLEQNYRSTATILKAANALITNNAGRMGKELWTDGNDGEPISLYAGFNEQDEARFIVDRISEAVSEGMARSEIAILYRSNAQSRVLEEALLRAAIPYRIYGGQRFFERAEIKNAMAYMRLIANRGDDGALERIINVPTRGIGDKTLETLRQHARQQDVSLWQAGCDLLDNKGLPGRAANAVQTFMQLIEQLAERVEGVPLYSMAQQVIEHSGLLAFHEKEKGEKAQARVENLEELVSAARAFENDMADEEEEGDTLLAFLAHASLEAGETQADRFEDSVQLMTLHSAKGLEFPLVFLAGVEEGLFPHKMSLEEPGRLEEERRLAYVGITRAMQQLIITWAETRRLYGSETFNKVSRFVREVPAELIREVRLGNTVSRPFGPGKGKGSMFTQEASESTGFALGQRVMHSLFGEGVVLNYEGHGAQARIQVNFDDEGSKWLMVAYAKLEAI</sequence>
<dbReference type="FunFam" id="1.10.486.10:FF:000003">
    <property type="entry name" value="ATP-dependent DNA helicase"/>
    <property type="match status" value="1"/>
</dbReference>
<evidence type="ECO:0000256" key="2">
    <source>
        <dbReference type="ARBA" id="ARBA00022741"/>
    </source>
</evidence>
<dbReference type="Gene3D" id="3.40.50.300">
    <property type="entry name" value="P-loop containing nucleotide triphosphate hydrolases"/>
    <property type="match status" value="2"/>
</dbReference>
<dbReference type="NCBIfam" id="TIGR01075">
    <property type="entry name" value="uvrD"/>
    <property type="match status" value="1"/>
</dbReference>
<dbReference type="GO" id="GO:0033202">
    <property type="term" value="C:DNA helicase complex"/>
    <property type="evidence" value="ECO:0007669"/>
    <property type="project" value="TreeGrafter"/>
</dbReference>
<keyword evidence="6 14" id="KW-0067">ATP-binding</keyword>
<dbReference type="EMBL" id="FOUA01000002">
    <property type="protein sequence ID" value="SFL94981.1"/>
    <property type="molecule type" value="Genomic_DNA"/>
</dbReference>
<evidence type="ECO:0000256" key="7">
    <source>
        <dbReference type="ARBA" id="ARBA00023125"/>
    </source>
</evidence>
<evidence type="ECO:0000313" key="18">
    <source>
        <dbReference type="EMBL" id="SFL94981.1"/>
    </source>
</evidence>
<dbReference type="SUPFAM" id="SSF52540">
    <property type="entry name" value="P-loop containing nucleoside triphosphate hydrolases"/>
    <property type="match status" value="1"/>
</dbReference>
<dbReference type="STRING" id="653930.SAMN05216589_1573"/>
<dbReference type="AlphaFoldDB" id="A0A1I4LVG9"/>
<dbReference type="InterPro" id="IPR013986">
    <property type="entry name" value="DExx_box_DNA_helicase_dom_sf"/>
</dbReference>
<dbReference type="Pfam" id="PF00580">
    <property type="entry name" value="UvrD-helicase"/>
    <property type="match status" value="1"/>
</dbReference>
<dbReference type="PROSITE" id="PS51217">
    <property type="entry name" value="UVRD_HELICASE_CTER"/>
    <property type="match status" value="1"/>
</dbReference>
<dbReference type="GO" id="GO:0006260">
    <property type="term" value="P:DNA replication"/>
    <property type="evidence" value="ECO:0007669"/>
    <property type="project" value="InterPro"/>
</dbReference>
<dbReference type="CDD" id="cd18807">
    <property type="entry name" value="SF1_C_UvrD"/>
    <property type="match status" value="1"/>
</dbReference>
<dbReference type="GO" id="GO:0005829">
    <property type="term" value="C:cytosol"/>
    <property type="evidence" value="ECO:0007669"/>
    <property type="project" value="TreeGrafter"/>
</dbReference>
<keyword evidence="7" id="KW-0238">DNA-binding</keyword>
<dbReference type="GO" id="GO:0016787">
    <property type="term" value="F:hydrolase activity"/>
    <property type="evidence" value="ECO:0007669"/>
    <property type="project" value="UniProtKB-UniRule"/>
</dbReference>
<evidence type="ECO:0000256" key="5">
    <source>
        <dbReference type="ARBA" id="ARBA00022806"/>
    </source>
</evidence>
<dbReference type="Proteomes" id="UP000186599">
    <property type="component" value="Unassembled WGS sequence"/>
</dbReference>
<keyword evidence="3" id="KW-0227">DNA damage</keyword>
<evidence type="ECO:0000259" key="16">
    <source>
        <dbReference type="PROSITE" id="PS51217"/>
    </source>
</evidence>
<evidence type="ECO:0000313" key="20">
    <source>
        <dbReference type="Proteomes" id="UP000186904"/>
    </source>
</evidence>
<evidence type="ECO:0000256" key="3">
    <source>
        <dbReference type="ARBA" id="ARBA00022763"/>
    </source>
</evidence>
<evidence type="ECO:0000256" key="4">
    <source>
        <dbReference type="ARBA" id="ARBA00022801"/>
    </source>
</evidence>
<dbReference type="Gene3D" id="1.10.10.160">
    <property type="match status" value="1"/>
</dbReference>
<accession>A0A1I4LVG9</accession>
<feature type="domain" description="UvrD-like helicase ATP-binding" evidence="15">
    <location>
        <begin position="8"/>
        <end position="286"/>
    </location>
</feature>
<dbReference type="EMBL" id="FOGN01000002">
    <property type="protein sequence ID" value="SER85350.1"/>
    <property type="molecule type" value="Genomic_DNA"/>
</dbReference>
<dbReference type="FunFam" id="1.10.10.160:FF:000002">
    <property type="entry name" value="DNA helicase"/>
    <property type="match status" value="1"/>
</dbReference>
<keyword evidence="9" id="KW-0413">Isomerase</keyword>
<evidence type="ECO:0000256" key="6">
    <source>
        <dbReference type="ARBA" id="ARBA00022840"/>
    </source>
</evidence>
<dbReference type="PANTHER" id="PTHR11070">
    <property type="entry name" value="UVRD / RECB / PCRA DNA HELICASE FAMILY MEMBER"/>
    <property type="match status" value="1"/>
</dbReference>
<keyword evidence="19" id="KW-1185">Reference proteome</keyword>
<dbReference type="CDD" id="cd17932">
    <property type="entry name" value="DEXQc_UvrD"/>
    <property type="match status" value="1"/>
</dbReference>
<dbReference type="GO" id="GO:0043138">
    <property type="term" value="F:3'-5' DNA helicase activity"/>
    <property type="evidence" value="ECO:0007669"/>
    <property type="project" value="UniProtKB-EC"/>
</dbReference>
<dbReference type="GO" id="GO:0000725">
    <property type="term" value="P:recombinational repair"/>
    <property type="evidence" value="ECO:0007669"/>
    <property type="project" value="TreeGrafter"/>
</dbReference>
<feature type="domain" description="UvrD-like helicase C-terminal" evidence="16">
    <location>
        <begin position="287"/>
        <end position="566"/>
    </location>
</feature>
<dbReference type="RefSeq" id="WP_074778952.1">
    <property type="nucleotide sequence ID" value="NZ_FOGN01000002.1"/>
</dbReference>
<organism evidence="18 19">
    <name type="scientific">Halopseudomonas bauzanensis</name>
    <dbReference type="NCBI Taxonomy" id="653930"/>
    <lineage>
        <taxon>Bacteria</taxon>
        <taxon>Pseudomonadati</taxon>
        <taxon>Pseudomonadota</taxon>
        <taxon>Gammaproteobacteria</taxon>
        <taxon>Pseudomonadales</taxon>
        <taxon>Pseudomonadaceae</taxon>
        <taxon>Halopseudomonas</taxon>
    </lineage>
</organism>
<evidence type="ECO:0000256" key="8">
    <source>
        <dbReference type="ARBA" id="ARBA00023204"/>
    </source>
</evidence>
<gene>
    <name evidence="18" type="ORF">SAMN04487855_1740</name>
    <name evidence="17" type="ORF">SAMN05216589_1573</name>
</gene>
<evidence type="ECO:0000313" key="19">
    <source>
        <dbReference type="Proteomes" id="UP000186599"/>
    </source>
</evidence>
<evidence type="ECO:0000313" key="17">
    <source>
        <dbReference type="EMBL" id="SER85350.1"/>
    </source>
</evidence>
<evidence type="ECO:0000256" key="9">
    <source>
        <dbReference type="ARBA" id="ARBA00023235"/>
    </source>
</evidence>
<dbReference type="InterPro" id="IPR005753">
    <property type="entry name" value="DNA_helicase_ATP-dep_UvrD"/>
</dbReference>
<evidence type="ECO:0000256" key="10">
    <source>
        <dbReference type="ARBA" id="ARBA00034617"/>
    </source>
</evidence>
<reference evidence="19 20" key="1">
    <citation type="submission" date="2016-10" db="EMBL/GenBank/DDBJ databases">
        <authorList>
            <person name="de Groot N.N."/>
        </authorList>
    </citation>
    <scope>NUCLEOTIDE SEQUENCE [LARGE SCALE GENOMIC DNA]</scope>
    <source>
        <strain evidence="18 19">CGMCC 1.9095</strain>
        <strain evidence="17 20">DSM 22558</strain>
    </source>
</reference>
<dbReference type="InterPro" id="IPR014017">
    <property type="entry name" value="DNA_helicase_UvrD-like_C"/>
</dbReference>
<dbReference type="Pfam" id="PF21196">
    <property type="entry name" value="PcrA_UvrD_tudor"/>
    <property type="match status" value="1"/>
</dbReference>
<dbReference type="InterPro" id="IPR000212">
    <property type="entry name" value="DNA_helicase_UvrD/REP"/>
</dbReference>
<evidence type="ECO:0000256" key="11">
    <source>
        <dbReference type="ARBA" id="ARBA00034808"/>
    </source>
</evidence>
<dbReference type="PROSITE" id="PS51198">
    <property type="entry name" value="UVRD_HELICASE_ATP_BIND"/>
    <property type="match status" value="1"/>
</dbReference>